<reference evidence="9 10" key="1">
    <citation type="submission" date="2018-11" db="EMBL/GenBank/DDBJ databases">
        <title>Complete genome sequence of Nocardioides baekrokdamisoli strain KCTC 39748.</title>
        <authorList>
            <person name="Kang S.W."/>
            <person name="Lee K.C."/>
            <person name="Kim K.K."/>
            <person name="Kim J.S."/>
            <person name="Kim D.S."/>
            <person name="Ko S.H."/>
            <person name="Yang S.H."/>
            <person name="Shin Y.K."/>
            <person name="Lee J.S."/>
        </authorList>
    </citation>
    <scope>NUCLEOTIDE SEQUENCE [LARGE SCALE GENOMIC DNA]</scope>
    <source>
        <strain evidence="9 10">KCTC 39748</strain>
    </source>
</reference>
<accession>A0A3G9IRR2</accession>
<keyword evidence="5 7" id="KW-0456">Lyase</keyword>
<name>A0A3G9IRR2_9ACTN</name>
<feature type="chain" id="PRO_5039257550" description="Endolytic murein transglycosylase" evidence="8">
    <location>
        <begin position="24"/>
        <end position="343"/>
    </location>
</feature>
<dbReference type="PANTHER" id="PTHR30518:SF2">
    <property type="entry name" value="ENDOLYTIC MUREIN TRANSGLYCOSYLASE"/>
    <property type="match status" value="1"/>
</dbReference>
<dbReference type="CDD" id="cd08010">
    <property type="entry name" value="MltG_like"/>
    <property type="match status" value="1"/>
</dbReference>
<dbReference type="PANTHER" id="PTHR30518">
    <property type="entry name" value="ENDOLYTIC MUREIN TRANSGLYCOSYLASE"/>
    <property type="match status" value="1"/>
</dbReference>
<keyword evidence="10" id="KW-1185">Reference proteome</keyword>
<keyword evidence="6 7" id="KW-0961">Cell wall biogenesis/degradation</keyword>
<dbReference type="InterPro" id="IPR003770">
    <property type="entry name" value="MLTG-like"/>
</dbReference>
<proteinExistence type="inferred from homology"/>
<keyword evidence="3 7" id="KW-1133">Transmembrane helix</keyword>
<sequence length="343" mass="35947">MNNKRISALAGCVLALGVLTACGGAPDFSGAGHGDVVVQVHAGDTAAKIGNTLKAAGVVKSVDAFVAAAAKDPKAAGIQPGIYHLKLEMSSDAALAVLDDPDKRIRNGVTVIEGSRLSTVIDAIVSKTKITRSALEAALKHPETLGLPAYAHNDVEGFLFPATYDVTPKETATELLQQMVAKAVSVQESLGITQAAAKLGMTPEQVVTMASLLQWEGKRSHDLPKIARVFYNRLAKPMRLQSDATVAYANGSTGTVWSTQAQLDNPSPYNTYVHDGLPPGPIGSPGEEALSVALNPADGPWLYFVPVNLDTGETVFSTTLAEHNAAVNQLRAWCASTTSPNCH</sequence>
<dbReference type="AlphaFoldDB" id="A0A3G9IRR2"/>
<dbReference type="Gene3D" id="3.30.160.60">
    <property type="entry name" value="Classic Zinc Finger"/>
    <property type="match status" value="1"/>
</dbReference>
<dbReference type="EC" id="4.2.2.29" evidence="7"/>
<comment type="catalytic activity">
    <reaction evidence="7">
        <text>a peptidoglycan chain = a peptidoglycan chain with N-acetyl-1,6-anhydromuramyl-[peptide] at the reducing end + a peptidoglycan chain with N-acetylglucosamine at the non-reducing end.</text>
        <dbReference type="EC" id="4.2.2.29"/>
    </reaction>
</comment>
<evidence type="ECO:0000313" key="9">
    <source>
        <dbReference type="EMBL" id="BBH16311.1"/>
    </source>
</evidence>
<dbReference type="PROSITE" id="PS51257">
    <property type="entry name" value="PROKAR_LIPOPROTEIN"/>
    <property type="match status" value="1"/>
</dbReference>
<keyword evidence="4 7" id="KW-0472">Membrane</keyword>
<comment type="function">
    <text evidence="7">Functions as a peptidoglycan terminase that cleaves nascent peptidoglycan strands endolytically to terminate their elongation.</text>
</comment>
<dbReference type="GO" id="GO:0071555">
    <property type="term" value="P:cell wall organization"/>
    <property type="evidence" value="ECO:0007669"/>
    <property type="project" value="UniProtKB-KW"/>
</dbReference>
<evidence type="ECO:0000313" key="10">
    <source>
        <dbReference type="Proteomes" id="UP000271573"/>
    </source>
</evidence>
<evidence type="ECO:0000256" key="4">
    <source>
        <dbReference type="ARBA" id="ARBA00023136"/>
    </source>
</evidence>
<dbReference type="NCBIfam" id="TIGR00247">
    <property type="entry name" value="endolytic transglycosylase MltG"/>
    <property type="match status" value="1"/>
</dbReference>
<protein>
    <recommendedName>
        <fullName evidence="7">Endolytic murein transglycosylase</fullName>
        <ecNumber evidence="7">4.2.2.29</ecNumber>
    </recommendedName>
    <alternativeName>
        <fullName evidence="7">Peptidoglycan lytic transglycosylase</fullName>
    </alternativeName>
    <alternativeName>
        <fullName evidence="7">Peptidoglycan polymerization terminase</fullName>
    </alternativeName>
</protein>
<organism evidence="9 10">
    <name type="scientific">Nocardioides baekrokdamisoli</name>
    <dbReference type="NCBI Taxonomy" id="1804624"/>
    <lineage>
        <taxon>Bacteria</taxon>
        <taxon>Bacillati</taxon>
        <taxon>Actinomycetota</taxon>
        <taxon>Actinomycetes</taxon>
        <taxon>Propionibacteriales</taxon>
        <taxon>Nocardioidaceae</taxon>
        <taxon>Nocardioides</taxon>
    </lineage>
</organism>
<feature type="signal peptide" evidence="8">
    <location>
        <begin position="1"/>
        <end position="23"/>
    </location>
</feature>
<dbReference type="HAMAP" id="MF_02065">
    <property type="entry name" value="MltG"/>
    <property type="match status" value="1"/>
</dbReference>
<keyword evidence="8" id="KW-0732">Signal</keyword>
<evidence type="ECO:0000256" key="8">
    <source>
        <dbReference type="SAM" id="SignalP"/>
    </source>
</evidence>
<dbReference type="GO" id="GO:0009252">
    <property type="term" value="P:peptidoglycan biosynthetic process"/>
    <property type="evidence" value="ECO:0007669"/>
    <property type="project" value="UniProtKB-UniRule"/>
</dbReference>
<dbReference type="EMBL" id="AP019307">
    <property type="protein sequence ID" value="BBH16311.1"/>
    <property type="molecule type" value="Genomic_DNA"/>
</dbReference>
<keyword evidence="1 7" id="KW-1003">Cell membrane</keyword>
<evidence type="ECO:0000256" key="7">
    <source>
        <dbReference type="HAMAP-Rule" id="MF_02065"/>
    </source>
</evidence>
<comment type="similarity">
    <text evidence="7">Belongs to the transglycosylase MltG family.</text>
</comment>
<gene>
    <name evidence="7" type="primary">mltG</name>
    <name evidence="9" type="ORF">Back2_05980</name>
</gene>
<keyword evidence="2 7" id="KW-0812">Transmembrane</keyword>
<dbReference type="GO" id="GO:0008932">
    <property type="term" value="F:lytic endotransglycosylase activity"/>
    <property type="evidence" value="ECO:0007669"/>
    <property type="project" value="UniProtKB-UniRule"/>
</dbReference>
<dbReference type="Proteomes" id="UP000271573">
    <property type="component" value="Chromosome"/>
</dbReference>
<dbReference type="Pfam" id="PF02618">
    <property type="entry name" value="YceG"/>
    <property type="match status" value="1"/>
</dbReference>
<feature type="site" description="Important for catalytic activity" evidence="7">
    <location>
        <position position="216"/>
    </location>
</feature>
<dbReference type="Gene3D" id="3.30.1490.480">
    <property type="entry name" value="Endolytic murein transglycosylase"/>
    <property type="match status" value="1"/>
</dbReference>
<evidence type="ECO:0000256" key="3">
    <source>
        <dbReference type="ARBA" id="ARBA00022989"/>
    </source>
</evidence>
<dbReference type="RefSeq" id="WP_164512447.1">
    <property type="nucleotide sequence ID" value="NZ_AP019307.1"/>
</dbReference>
<evidence type="ECO:0000256" key="6">
    <source>
        <dbReference type="ARBA" id="ARBA00023316"/>
    </source>
</evidence>
<evidence type="ECO:0000256" key="5">
    <source>
        <dbReference type="ARBA" id="ARBA00023239"/>
    </source>
</evidence>
<evidence type="ECO:0000256" key="2">
    <source>
        <dbReference type="ARBA" id="ARBA00022692"/>
    </source>
</evidence>
<dbReference type="GO" id="GO:0005886">
    <property type="term" value="C:plasma membrane"/>
    <property type="evidence" value="ECO:0007669"/>
    <property type="project" value="UniProtKB-UniRule"/>
</dbReference>
<evidence type="ECO:0000256" key="1">
    <source>
        <dbReference type="ARBA" id="ARBA00022475"/>
    </source>
</evidence>
<dbReference type="KEGG" id="nbe:Back2_05980"/>